<dbReference type="InterPro" id="IPR015421">
    <property type="entry name" value="PyrdxlP-dep_Trfase_major"/>
</dbReference>
<dbReference type="RefSeq" id="XP_020908625.1">
    <property type="nucleotide sequence ID" value="XM_021052966.2"/>
</dbReference>
<dbReference type="Gene3D" id="3.90.1150.10">
    <property type="entry name" value="Aspartate Aminotransferase, domain 1"/>
    <property type="match status" value="1"/>
</dbReference>
<reference evidence="1" key="1">
    <citation type="submission" date="2022-11" db="UniProtKB">
        <authorList>
            <consortium name="EnsemblMetazoa"/>
        </authorList>
    </citation>
    <scope>IDENTIFICATION</scope>
</reference>
<dbReference type="EnsemblMetazoa" id="XM_021052966.2">
    <property type="protein sequence ID" value="XP_020908625.1"/>
    <property type="gene ID" value="LOC110246607"/>
</dbReference>
<dbReference type="GO" id="GO:0030170">
    <property type="term" value="F:pyridoxal phosphate binding"/>
    <property type="evidence" value="ECO:0007669"/>
    <property type="project" value="TreeGrafter"/>
</dbReference>
<dbReference type="OrthoDB" id="5955158at2759"/>
<name>A0A913XRP3_EXADI</name>
<dbReference type="AlphaFoldDB" id="A0A913XRP3"/>
<keyword evidence="2" id="KW-1185">Reference proteome</keyword>
<dbReference type="OMA" id="NTLWAYL"/>
<protein>
    <submittedName>
        <fullName evidence="1">Uncharacterized protein</fullName>
    </submittedName>
</protein>
<dbReference type="GO" id="GO:0008483">
    <property type="term" value="F:transaminase activity"/>
    <property type="evidence" value="ECO:0007669"/>
    <property type="project" value="TreeGrafter"/>
</dbReference>
<evidence type="ECO:0000313" key="2">
    <source>
        <dbReference type="Proteomes" id="UP000887567"/>
    </source>
</evidence>
<dbReference type="Pfam" id="PF01041">
    <property type="entry name" value="DegT_DnrJ_EryC1"/>
    <property type="match status" value="1"/>
</dbReference>
<dbReference type="FunFam" id="3.40.640.10:FF:000227">
    <property type="entry name" value="Predicted protein"/>
    <property type="match status" value="1"/>
</dbReference>
<dbReference type="InterPro" id="IPR000653">
    <property type="entry name" value="DegT/StrS_aminotransferase"/>
</dbReference>
<proteinExistence type="predicted"/>
<dbReference type="PANTHER" id="PTHR30244:SF34">
    <property type="entry name" value="DTDP-4-AMINO-4,6-DIDEOXYGALACTOSE TRANSAMINASE"/>
    <property type="match status" value="1"/>
</dbReference>
<dbReference type="Proteomes" id="UP000887567">
    <property type="component" value="Unplaced"/>
</dbReference>
<accession>A0A913XRP3</accession>
<dbReference type="InterPro" id="IPR015424">
    <property type="entry name" value="PyrdxlP-dep_Trfase"/>
</dbReference>
<evidence type="ECO:0000313" key="1">
    <source>
        <dbReference type="EnsemblMetazoa" id="XP_020908625.1"/>
    </source>
</evidence>
<dbReference type="GO" id="GO:0000271">
    <property type="term" value="P:polysaccharide biosynthetic process"/>
    <property type="evidence" value="ECO:0007669"/>
    <property type="project" value="TreeGrafter"/>
</dbReference>
<dbReference type="InterPro" id="IPR015422">
    <property type="entry name" value="PyrdxlP-dep_Trfase_small"/>
</dbReference>
<dbReference type="PANTHER" id="PTHR30244">
    <property type="entry name" value="TRANSAMINASE"/>
    <property type="match status" value="1"/>
</dbReference>
<dbReference type="Gene3D" id="3.40.640.10">
    <property type="entry name" value="Type I PLP-dependent aspartate aminotransferase-like (Major domain)"/>
    <property type="match status" value="1"/>
</dbReference>
<dbReference type="KEGG" id="epa:110246607"/>
<dbReference type="GeneID" id="110246607"/>
<sequence>MAVWPQKYGCLYIDITWKRLLSAYYNLVSNLDRKHLHSQVQDLFGGPMKCLVCTSVRSGLDLFLSTVDFPKGSEIIFTAINIPDMVSIVESHGLKVVPVDIDLETLAPKEELLELAITDKTVAILVAHIYGKWIEMDKIVDIAHSNGLLVLEDCAECFQGLKPKDNENSDLVFYSFGLIKYSTCLGGAVVKVNDGDLLGKMRTKLESYPVQTSWLFFSKLLKYSMLTCLMNSSLLAWTCIPIFHMFQFDYKEFFISLLRGYPGQIIPQLHFQPSAALLKVMFDILSNVNERSFEVAKMKGDFVGDNMPENVFIPGKKTRISNYWLFPIIVDDPNEVRKALEKEGIEAYQGATQLRTVYKTQCDPQSKQAEKITKLSDDLHHSRQLITSPEVAAGVSQPYAVQTTHSTSGSLLANGVSHTSFSSSAFIEGETKPAIGNQSSVMNLKKVTKDILYPYNAEYLIDHVLYLPVHRNVPLWYLEYVCSAVEKVMKNRSGVQFKNGKKNIVLPSKL</sequence>
<organism evidence="1 2">
    <name type="scientific">Exaiptasia diaphana</name>
    <name type="common">Tropical sea anemone</name>
    <name type="synonym">Aiptasia pulchella</name>
    <dbReference type="NCBI Taxonomy" id="2652724"/>
    <lineage>
        <taxon>Eukaryota</taxon>
        <taxon>Metazoa</taxon>
        <taxon>Cnidaria</taxon>
        <taxon>Anthozoa</taxon>
        <taxon>Hexacorallia</taxon>
        <taxon>Actiniaria</taxon>
        <taxon>Aiptasiidae</taxon>
        <taxon>Exaiptasia</taxon>
    </lineage>
</organism>
<dbReference type="SUPFAM" id="SSF53383">
    <property type="entry name" value="PLP-dependent transferases"/>
    <property type="match status" value="1"/>
</dbReference>